<comment type="subunit">
    <text evidence="4">The basal body constitutes a major portion of the flagellar organelle and consists of five rings (E,L,P,S, and M) mounted on a central rod. The rod consists of about 26 subunits of FlgG in the distal portion, and FlgB, FlgC and FlgF are thought to build up the proximal portion of the rod with about 6 subunits each.</text>
</comment>
<dbReference type="PANTHER" id="PTHR30435">
    <property type="entry name" value="FLAGELLAR PROTEIN"/>
    <property type="match status" value="1"/>
</dbReference>
<keyword evidence="8" id="KW-0966">Cell projection</keyword>
<dbReference type="NCBIfam" id="TIGR02490">
    <property type="entry name" value="flgF"/>
    <property type="match status" value="1"/>
</dbReference>
<dbReference type="NCBIfam" id="TIGR03506">
    <property type="entry name" value="FlgEFG_subfam"/>
    <property type="match status" value="1"/>
</dbReference>
<gene>
    <name evidence="8" type="primary">flgF</name>
    <name evidence="8" type="ORF">E2A64_03830</name>
</gene>
<evidence type="ECO:0000256" key="2">
    <source>
        <dbReference type="ARBA" id="ARBA00009677"/>
    </source>
</evidence>
<evidence type="ECO:0000313" key="8">
    <source>
        <dbReference type="EMBL" id="TDH38257.1"/>
    </source>
</evidence>
<evidence type="ECO:0000256" key="3">
    <source>
        <dbReference type="ARBA" id="ARBA00023143"/>
    </source>
</evidence>
<evidence type="ECO:0000256" key="1">
    <source>
        <dbReference type="ARBA" id="ARBA00004117"/>
    </source>
</evidence>
<keyword evidence="8" id="KW-0282">Flagellum</keyword>
<dbReference type="InterPro" id="IPR001444">
    <property type="entry name" value="Flag_bb_rod_N"/>
</dbReference>
<dbReference type="Pfam" id="PF06429">
    <property type="entry name" value="Flg_bbr_C"/>
    <property type="match status" value="1"/>
</dbReference>
<dbReference type="SUPFAM" id="SSF117143">
    <property type="entry name" value="Flagellar hook protein flgE"/>
    <property type="match status" value="1"/>
</dbReference>
<dbReference type="InterPro" id="IPR053967">
    <property type="entry name" value="LlgE_F_G-like_D1"/>
</dbReference>
<dbReference type="Pfam" id="PF00460">
    <property type="entry name" value="Flg_bb_rod"/>
    <property type="match status" value="1"/>
</dbReference>
<comment type="similarity">
    <text evidence="2 4">Belongs to the flagella basal body rod proteins family.</text>
</comment>
<dbReference type="InterPro" id="IPR012836">
    <property type="entry name" value="FlgF"/>
</dbReference>
<evidence type="ECO:0000256" key="4">
    <source>
        <dbReference type="RuleBase" id="RU362116"/>
    </source>
</evidence>
<comment type="caution">
    <text evidence="8">The sequence shown here is derived from an EMBL/GenBank/DDBJ whole genome shotgun (WGS) entry which is preliminary data.</text>
</comment>
<sequence>MQTSLYVGLSSQLALERRLNTIADNVANANTTGFRATEIKFDEVVQDLGAADVSYVNEGNEFLSTMNGGFAKTGNPFDFAISGDGWFQLETPNGNVLTRDGRFNLSPAGELVNVDGYPVLDVGGAPIQLNPNADAPKVGKDGGIYQNNARVAQIGLYTADVNAGFVRAGSLGIITADQPEPVVDRTDIGVTQGFLEESNVNPVSEMTQLIMVSRAFENSSIMMRDTEETLKEAIKTLGNGR</sequence>
<keyword evidence="3 4" id="KW-0975">Bacterial flagellum</keyword>
<dbReference type="Proteomes" id="UP000295131">
    <property type="component" value="Unassembled WGS sequence"/>
</dbReference>
<feature type="domain" description="Flagellar basal-body/hook protein C-terminal" evidence="6">
    <location>
        <begin position="192"/>
        <end position="234"/>
    </location>
</feature>
<evidence type="ECO:0000259" key="6">
    <source>
        <dbReference type="Pfam" id="PF06429"/>
    </source>
</evidence>
<dbReference type="PANTHER" id="PTHR30435:SF19">
    <property type="entry name" value="FLAGELLAR BASAL-BODY ROD PROTEIN FLGG"/>
    <property type="match status" value="1"/>
</dbReference>
<organism evidence="8 9">
    <name type="scientific">Pseudohoeflea suaedae</name>
    <dbReference type="NCBI Taxonomy" id="877384"/>
    <lineage>
        <taxon>Bacteria</taxon>
        <taxon>Pseudomonadati</taxon>
        <taxon>Pseudomonadota</taxon>
        <taxon>Alphaproteobacteria</taxon>
        <taxon>Hyphomicrobiales</taxon>
        <taxon>Rhizobiaceae</taxon>
        <taxon>Pseudohoeflea</taxon>
    </lineage>
</organism>
<dbReference type="Pfam" id="PF22692">
    <property type="entry name" value="LlgE_F_G_D1"/>
    <property type="match status" value="1"/>
</dbReference>
<dbReference type="OrthoDB" id="9804559at2"/>
<protein>
    <recommendedName>
        <fullName evidence="4">Flagellar basal-body rod protein FlgF</fullName>
    </recommendedName>
</protein>
<evidence type="ECO:0000259" key="7">
    <source>
        <dbReference type="Pfam" id="PF22692"/>
    </source>
</evidence>
<accession>A0A4R5PNV5</accession>
<dbReference type="EMBL" id="SMSI01000001">
    <property type="protein sequence ID" value="TDH38257.1"/>
    <property type="molecule type" value="Genomic_DNA"/>
</dbReference>
<dbReference type="InterPro" id="IPR010930">
    <property type="entry name" value="Flg_bb/hook_C_dom"/>
</dbReference>
<reference evidence="8 9" key="1">
    <citation type="journal article" date="2013" name="Int. J. Syst. Evol. Microbiol.">
        <title>Hoeflea suaedae sp. nov., an endophytic bacterium isolated from the root of the halophyte Suaeda maritima.</title>
        <authorList>
            <person name="Chung E.J."/>
            <person name="Park J.A."/>
            <person name="Pramanik P."/>
            <person name="Bibi F."/>
            <person name="Jeon C.O."/>
            <person name="Chung Y.R."/>
        </authorList>
    </citation>
    <scope>NUCLEOTIDE SEQUENCE [LARGE SCALE GENOMIC DNA]</scope>
    <source>
        <strain evidence="8 9">YC6898</strain>
    </source>
</reference>
<evidence type="ECO:0000313" key="9">
    <source>
        <dbReference type="Proteomes" id="UP000295131"/>
    </source>
</evidence>
<keyword evidence="8" id="KW-0969">Cilium</keyword>
<comment type="subcellular location">
    <subcellularLocation>
        <location evidence="1 4">Bacterial flagellum basal body</location>
    </subcellularLocation>
</comment>
<dbReference type="RefSeq" id="WP_133283091.1">
    <property type="nucleotide sequence ID" value="NZ_SMSI01000001.1"/>
</dbReference>
<dbReference type="GO" id="GO:0071978">
    <property type="term" value="P:bacterial-type flagellum-dependent swarming motility"/>
    <property type="evidence" value="ECO:0007669"/>
    <property type="project" value="TreeGrafter"/>
</dbReference>
<dbReference type="AlphaFoldDB" id="A0A4R5PNV5"/>
<proteinExistence type="inferred from homology"/>
<feature type="domain" description="Flagellar hook protein FlgE/F/G-like D1" evidence="7">
    <location>
        <begin position="80"/>
        <end position="145"/>
    </location>
</feature>
<feature type="domain" description="Flagellar basal body rod protein N-terminal" evidence="5">
    <location>
        <begin position="5"/>
        <end position="35"/>
    </location>
</feature>
<name>A0A4R5PNV5_9HYPH</name>
<dbReference type="NCBIfam" id="NF009282">
    <property type="entry name" value="PRK12642.1"/>
    <property type="match status" value="1"/>
</dbReference>
<dbReference type="InterPro" id="IPR020013">
    <property type="entry name" value="Flagellar_FlgE/F/G"/>
</dbReference>
<dbReference type="GO" id="GO:0030694">
    <property type="term" value="C:bacterial-type flagellum basal body, rod"/>
    <property type="evidence" value="ECO:0007669"/>
    <property type="project" value="UniProtKB-UniRule"/>
</dbReference>
<dbReference type="InterPro" id="IPR037925">
    <property type="entry name" value="FlgE/F/G-like"/>
</dbReference>
<evidence type="ECO:0000259" key="5">
    <source>
        <dbReference type="Pfam" id="PF00460"/>
    </source>
</evidence>
<keyword evidence="9" id="KW-1185">Reference proteome</keyword>